<keyword evidence="6" id="KW-0788">Thiol protease</keyword>
<evidence type="ECO:0000259" key="8">
    <source>
        <dbReference type="PROSITE" id="PS50235"/>
    </source>
</evidence>
<dbReference type="GO" id="GO:0070628">
    <property type="term" value="F:proteasome binding"/>
    <property type="evidence" value="ECO:0007669"/>
    <property type="project" value="TreeGrafter"/>
</dbReference>
<feature type="compositionally biased region" description="Polar residues" evidence="7">
    <location>
        <begin position="609"/>
        <end position="620"/>
    </location>
</feature>
<feature type="compositionally biased region" description="Polar residues" evidence="7">
    <location>
        <begin position="869"/>
        <end position="887"/>
    </location>
</feature>
<proteinExistence type="predicted"/>
<dbReference type="STRING" id="1229662.W3WR61"/>
<reference evidence="10" key="1">
    <citation type="journal article" date="2015" name="BMC Genomics">
        <title>Genomic and transcriptomic analysis of the endophytic fungus Pestalotiopsis fici reveals its lifestyle and high potential for synthesis of natural products.</title>
        <authorList>
            <person name="Wang X."/>
            <person name="Zhang X."/>
            <person name="Liu L."/>
            <person name="Xiang M."/>
            <person name="Wang W."/>
            <person name="Sun X."/>
            <person name="Che Y."/>
            <person name="Guo L."/>
            <person name="Liu G."/>
            <person name="Guo L."/>
            <person name="Wang C."/>
            <person name="Yin W.B."/>
            <person name="Stadler M."/>
            <person name="Zhang X."/>
            <person name="Liu X."/>
        </authorList>
    </citation>
    <scope>NUCLEOTIDE SEQUENCE [LARGE SCALE GENOMIC DNA]</scope>
    <source>
        <strain evidence="10">W106-1 / CGMCC3.15140</strain>
    </source>
</reference>
<dbReference type="OrthoDB" id="2420415at2759"/>
<feature type="compositionally biased region" description="Pro residues" evidence="7">
    <location>
        <begin position="577"/>
        <end position="588"/>
    </location>
</feature>
<name>W3WR61_PESFW</name>
<sequence>MKMHMFLLYSRDELYSSGYDGIEDMDCGEDLVLDRVHLLCVVPNCQCKMVIERLPPRISLRQVASMFDKQRVARNLEEARAKEPGRLKELEHYDPDIVAMLQRYSRDCLDTKPGEDPRRIKLHNKKFMVAFKNDFDVLWRSLGCTQQRHPDGDEAWVFPVLEESSSTRTNWGTFRARWEDVEAECRALGAKPAEPSSRTIRSAWDMLKRVIGCAVYDHENSHRDVEEADIALLGCCRNFKPKDVVQVAVLLAERCPQRYEEFIGAAARVIKEDYNAAEALAMYQSEVESRPKKEVLDAFKFFDASIDQRAPDHFISRYLVMVDADKSIPFKKRALECLQIVGNHLGTDLSGPISPEDLSLLHASSTSSKMSVSEAKAILNSADLDYTDEILQDIAQDVTADRARVAEALEVFAEHHQASNPALAAQLVSWAGIFKSTNHPAIDASPPTTKQAIDPNTPPGLHNIGNTCYLNSLLQYLFSVTTIRDLVVNYPDHSLDLNSEAVTKRRLGFANGLEVSLEEAIVGRQFVECLQSLFKDLLSTPNIASEPSQKLANTALRSASTLLEMEEKARKSGNTAPPLPARPSPGPPESTSAETNKISVTVQPINDSVETASNVSSQTLVDDYGNVANDNMDENTGTTQESPRPVAQPTPSQAPDLEKLSEHPTVDIYNLETVSERISQLLEQSDRKGTDQQDVEEIIGFIIEHLMRSISSNGPMPGRSDLQADTITETFFPIMSNYVLNPRTSDVESVQLVPDRWINAFPHDQTGVSTTIYQALDRNFTLQMLEDGSKRARYNALHSLPPILHIRIQRLTSASAKNTNPILLVDELYLDRYMDTPRDSKLALMRSQDWAMRNHRLLMEDQIRAAGISSKTQSEQKVNNNEDSNVENIDPGQPSALDSYEEVMKGILDLAPHGFKRPIKKRNIDSSSKRNDSCLQDINALLKKNESMAIESLKPTRTEEDVAAYYESLTQHKYRLHAIICHSGNARAGHYWIWIRDFERNVWIKYNDSTVTVDTREPQAVIDELNTTGDPCYVAYVRDADKSNLVGIPKRAPITQSTSDSVNVETIEGVAPDTDTEMPDLINLPQEHAANTDTTMELDDSRPYQLL</sequence>
<dbReference type="RefSeq" id="XP_007839017.1">
    <property type="nucleotide sequence ID" value="XM_007840826.1"/>
</dbReference>
<dbReference type="KEGG" id="pfy:PFICI_12245"/>
<dbReference type="GO" id="GO:0004843">
    <property type="term" value="F:cysteine-type deubiquitinase activity"/>
    <property type="evidence" value="ECO:0007669"/>
    <property type="project" value="UniProtKB-EC"/>
</dbReference>
<feature type="compositionally biased region" description="Basic and acidic residues" evidence="7">
    <location>
        <begin position="656"/>
        <end position="665"/>
    </location>
</feature>
<organism evidence="9 10">
    <name type="scientific">Pestalotiopsis fici (strain W106-1 / CGMCC3.15140)</name>
    <dbReference type="NCBI Taxonomy" id="1229662"/>
    <lineage>
        <taxon>Eukaryota</taxon>
        <taxon>Fungi</taxon>
        <taxon>Dikarya</taxon>
        <taxon>Ascomycota</taxon>
        <taxon>Pezizomycotina</taxon>
        <taxon>Sordariomycetes</taxon>
        <taxon>Xylariomycetidae</taxon>
        <taxon>Amphisphaeriales</taxon>
        <taxon>Sporocadaceae</taxon>
        <taxon>Pestalotiopsis</taxon>
    </lineage>
</organism>
<evidence type="ECO:0000256" key="3">
    <source>
        <dbReference type="ARBA" id="ARBA00022670"/>
    </source>
</evidence>
<feature type="region of interest" description="Disordered" evidence="7">
    <location>
        <begin position="609"/>
        <end position="668"/>
    </location>
</feature>
<accession>W3WR61</accession>
<dbReference type="OMA" id="TITETFF"/>
<keyword evidence="3" id="KW-0645">Protease</keyword>
<dbReference type="GO" id="GO:0061136">
    <property type="term" value="P:regulation of proteasomal protein catabolic process"/>
    <property type="evidence" value="ECO:0007669"/>
    <property type="project" value="TreeGrafter"/>
</dbReference>
<dbReference type="SUPFAM" id="SSF54001">
    <property type="entry name" value="Cysteine proteinases"/>
    <property type="match status" value="1"/>
</dbReference>
<dbReference type="EC" id="3.4.19.12" evidence="2"/>
<feature type="region of interest" description="Disordered" evidence="7">
    <location>
        <begin position="1087"/>
        <end position="1107"/>
    </location>
</feature>
<dbReference type="PROSITE" id="PS00972">
    <property type="entry name" value="USP_1"/>
    <property type="match status" value="1"/>
</dbReference>
<dbReference type="AlphaFoldDB" id="W3WR61"/>
<protein>
    <recommendedName>
        <fullName evidence="2">ubiquitinyl hydrolase 1</fullName>
        <ecNumber evidence="2">3.4.19.12</ecNumber>
    </recommendedName>
</protein>
<evidence type="ECO:0000256" key="6">
    <source>
        <dbReference type="ARBA" id="ARBA00022807"/>
    </source>
</evidence>
<dbReference type="InParanoid" id="W3WR61"/>
<dbReference type="InterPro" id="IPR038765">
    <property type="entry name" value="Papain-like_cys_pep_sf"/>
</dbReference>
<evidence type="ECO:0000256" key="7">
    <source>
        <dbReference type="SAM" id="MobiDB-lite"/>
    </source>
</evidence>
<keyword evidence="5" id="KW-0378">Hydrolase</keyword>
<evidence type="ECO:0000256" key="2">
    <source>
        <dbReference type="ARBA" id="ARBA00012759"/>
    </source>
</evidence>
<dbReference type="GO" id="GO:0043161">
    <property type="term" value="P:proteasome-mediated ubiquitin-dependent protein catabolic process"/>
    <property type="evidence" value="ECO:0007669"/>
    <property type="project" value="InterPro"/>
</dbReference>
<dbReference type="InterPro" id="IPR044635">
    <property type="entry name" value="UBP14-like"/>
</dbReference>
<dbReference type="Pfam" id="PF00443">
    <property type="entry name" value="UCH"/>
    <property type="match status" value="1"/>
</dbReference>
<dbReference type="eggNOG" id="KOG1863">
    <property type="taxonomic scope" value="Eukaryota"/>
</dbReference>
<dbReference type="GeneID" id="19277258"/>
<evidence type="ECO:0000256" key="5">
    <source>
        <dbReference type="ARBA" id="ARBA00022801"/>
    </source>
</evidence>
<dbReference type="HOGENOM" id="CLU_003155_0_0_1"/>
<evidence type="ECO:0000313" key="9">
    <source>
        <dbReference type="EMBL" id="ETS75301.1"/>
    </source>
</evidence>
<evidence type="ECO:0000256" key="4">
    <source>
        <dbReference type="ARBA" id="ARBA00022786"/>
    </source>
</evidence>
<keyword evidence="4" id="KW-0833">Ubl conjugation pathway</keyword>
<dbReference type="InterPro" id="IPR001394">
    <property type="entry name" value="Peptidase_C19_UCH"/>
</dbReference>
<gene>
    <name evidence="9" type="ORF">PFICI_12245</name>
</gene>
<feature type="region of interest" description="Disordered" evidence="7">
    <location>
        <begin position="566"/>
        <end position="594"/>
    </location>
</feature>
<dbReference type="InterPro" id="IPR018200">
    <property type="entry name" value="USP_CS"/>
</dbReference>
<dbReference type="EMBL" id="KI912118">
    <property type="protein sequence ID" value="ETS75301.1"/>
    <property type="molecule type" value="Genomic_DNA"/>
</dbReference>
<dbReference type="Gene3D" id="3.90.70.10">
    <property type="entry name" value="Cysteine proteinases"/>
    <property type="match status" value="1"/>
</dbReference>
<comment type="catalytic activity">
    <reaction evidence="1">
        <text>Thiol-dependent hydrolysis of ester, thioester, amide, peptide and isopeptide bonds formed by the C-terminal Gly of ubiquitin (a 76-residue protein attached to proteins as an intracellular targeting signal).</text>
        <dbReference type="EC" id="3.4.19.12"/>
    </reaction>
</comment>
<dbReference type="PROSITE" id="PS00973">
    <property type="entry name" value="USP_2"/>
    <property type="match status" value="1"/>
</dbReference>
<dbReference type="PANTHER" id="PTHR43982:SF6">
    <property type="entry name" value="UBIQUITIN CARBOXYL-TERMINAL HYDROLASE 2-RELATED"/>
    <property type="match status" value="1"/>
</dbReference>
<dbReference type="GO" id="GO:0016579">
    <property type="term" value="P:protein deubiquitination"/>
    <property type="evidence" value="ECO:0007669"/>
    <property type="project" value="InterPro"/>
</dbReference>
<dbReference type="PROSITE" id="PS50235">
    <property type="entry name" value="USP_3"/>
    <property type="match status" value="1"/>
</dbReference>
<feature type="region of interest" description="Disordered" evidence="7">
    <location>
        <begin position="868"/>
        <end position="893"/>
    </location>
</feature>
<evidence type="ECO:0000256" key="1">
    <source>
        <dbReference type="ARBA" id="ARBA00000707"/>
    </source>
</evidence>
<evidence type="ECO:0000313" key="10">
    <source>
        <dbReference type="Proteomes" id="UP000030651"/>
    </source>
</evidence>
<dbReference type="PANTHER" id="PTHR43982">
    <property type="entry name" value="UBIQUITIN CARBOXYL-TERMINAL HYDROLASE"/>
    <property type="match status" value="1"/>
</dbReference>
<feature type="domain" description="USP" evidence="8">
    <location>
        <begin position="459"/>
        <end position="1040"/>
    </location>
</feature>
<dbReference type="InterPro" id="IPR028889">
    <property type="entry name" value="USP"/>
</dbReference>
<dbReference type="Proteomes" id="UP000030651">
    <property type="component" value="Unassembled WGS sequence"/>
</dbReference>
<keyword evidence="10" id="KW-1185">Reference proteome</keyword>